<proteinExistence type="predicted"/>
<feature type="region of interest" description="Disordered" evidence="1">
    <location>
        <begin position="104"/>
        <end position="133"/>
    </location>
</feature>
<organism evidence="2 3">
    <name type="scientific">Microbispora corallina</name>
    <dbReference type="NCBI Taxonomy" id="83302"/>
    <lineage>
        <taxon>Bacteria</taxon>
        <taxon>Bacillati</taxon>
        <taxon>Actinomycetota</taxon>
        <taxon>Actinomycetes</taxon>
        <taxon>Streptosporangiales</taxon>
        <taxon>Streptosporangiaceae</taxon>
        <taxon>Microbispora</taxon>
    </lineage>
</organism>
<evidence type="ECO:0000256" key="1">
    <source>
        <dbReference type="SAM" id="MobiDB-lite"/>
    </source>
</evidence>
<evidence type="ECO:0000313" key="3">
    <source>
        <dbReference type="Proteomes" id="UP000603904"/>
    </source>
</evidence>
<name>A0ABQ4G0X1_9ACTN</name>
<dbReference type="RefSeq" id="WP_204058056.1">
    <property type="nucleotide sequence ID" value="NZ_BAAAGP010000060.1"/>
</dbReference>
<gene>
    <name evidence="2" type="ORF">Mco01_36970</name>
</gene>
<accession>A0ABQ4G0X1</accession>
<sequence>MTRSEFDDIRAHIAAEAGRPGDLLQLARELLDDLEQVRMREVALRTHYLGLLTAARATVAAEDAGDPVPTTFLRHELDKHGQLPSGEQVQRILADAATAQRLLASLDEPAPRQSSRKAVRGPRCGGVSRTLRG</sequence>
<evidence type="ECO:0000313" key="2">
    <source>
        <dbReference type="EMBL" id="GIH40697.1"/>
    </source>
</evidence>
<comment type="caution">
    <text evidence="2">The sequence shown here is derived from an EMBL/GenBank/DDBJ whole genome shotgun (WGS) entry which is preliminary data.</text>
</comment>
<reference evidence="2 3" key="1">
    <citation type="submission" date="2021-01" db="EMBL/GenBank/DDBJ databases">
        <title>Whole genome shotgun sequence of Microbispora corallina NBRC 16416.</title>
        <authorList>
            <person name="Komaki H."/>
            <person name="Tamura T."/>
        </authorList>
    </citation>
    <scope>NUCLEOTIDE SEQUENCE [LARGE SCALE GENOMIC DNA]</scope>
    <source>
        <strain evidence="2 3">NBRC 16416</strain>
    </source>
</reference>
<keyword evidence="3" id="KW-1185">Reference proteome</keyword>
<protein>
    <recommendedName>
        <fullName evidence="4">DUF222 domain-containing protein</fullName>
    </recommendedName>
</protein>
<dbReference type="EMBL" id="BOOC01000014">
    <property type="protein sequence ID" value="GIH40697.1"/>
    <property type="molecule type" value="Genomic_DNA"/>
</dbReference>
<evidence type="ECO:0008006" key="4">
    <source>
        <dbReference type="Google" id="ProtNLM"/>
    </source>
</evidence>
<dbReference type="Proteomes" id="UP000603904">
    <property type="component" value="Unassembled WGS sequence"/>
</dbReference>